<name>A0AB35ISN1_9FIRM</name>
<comment type="caution">
    <text evidence="1">The sequence shown here is derived from an EMBL/GenBank/DDBJ whole genome shotgun (WGS) entry which is preliminary data.</text>
</comment>
<protein>
    <submittedName>
        <fullName evidence="1">Uncharacterized protein</fullName>
    </submittedName>
</protein>
<dbReference type="RefSeq" id="WP_195992747.1">
    <property type="nucleotide sequence ID" value="NZ_JADPBJ010000037.1"/>
</dbReference>
<accession>A0AB35ISN1</accession>
<sequence>MDNKTDQDHEIIEKLKTDLKKEKALKDFFYKSFNYYYKWNRDGNRLIKFLDEQLYSMYNHQKCNFKSDDPLYNHNFKVGEIFLFRFGLNIMPEMSFSHMGIVIAKNGSYLYVLPIMSYKESYSNAYHPVTNNKNYDRNYYLMKSDEFDFLDHDSILKLTDLRTVSKKRAIKFTGHRININSEFFKTITYMANQVHFPDVLYRIEDENRKLKAEIVRLRGLRHNTKTLNLEEEEEPIK</sequence>
<dbReference type="AlphaFoldDB" id="A0AB35ISN1"/>
<proteinExistence type="predicted"/>
<organism evidence="1 2">
    <name type="scientific">Thomasclavelia ramosa</name>
    <dbReference type="NCBI Taxonomy" id="1547"/>
    <lineage>
        <taxon>Bacteria</taxon>
        <taxon>Bacillati</taxon>
        <taxon>Bacillota</taxon>
        <taxon>Erysipelotrichia</taxon>
        <taxon>Erysipelotrichales</taxon>
        <taxon>Coprobacillaceae</taxon>
        <taxon>Thomasclavelia</taxon>
    </lineage>
</organism>
<dbReference type="Proteomes" id="UP001211987">
    <property type="component" value="Unassembled WGS sequence"/>
</dbReference>
<gene>
    <name evidence="1" type="ORF">PM738_18805</name>
</gene>
<evidence type="ECO:0000313" key="2">
    <source>
        <dbReference type="Proteomes" id="UP001211987"/>
    </source>
</evidence>
<dbReference type="EMBL" id="JAQLKE010000057">
    <property type="protein sequence ID" value="MDB7085835.1"/>
    <property type="molecule type" value="Genomic_DNA"/>
</dbReference>
<dbReference type="InterPro" id="IPR011067">
    <property type="entry name" value="Plasmid_toxin/cell-grow_inhib"/>
</dbReference>
<evidence type="ECO:0000313" key="1">
    <source>
        <dbReference type="EMBL" id="MDB7085835.1"/>
    </source>
</evidence>
<reference evidence="1" key="1">
    <citation type="submission" date="2023-01" db="EMBL/GenBank/DDBJ databases">
        <title>Human gut microbiome strain richness.</title>
        <authorList>
            <person name="Chen-Liaw A."/>
        </authorList>
    </citation>
    <scope>NUCLEOTIDE SEQUENCE</scope>
    <source>
        <strain evidence="1">1001217st2_G6_1001217B_191108</strain>
    </source>
</reference>
<dbReference type="Gene3D" id="2.30.30.110">
    <property type="match status" value="1"/>
</dbReference>
<dbReference type="SUPFAM" id="SSF50118">
    <property type="entry name" value="Cell growth inhibitor/plasmid maintenance toxic component"/>
    <property type="match status" value="1"/>
</dbReference>